<keyword evidence="3" id="KW-1185">Reference proteome</keyword>
<proteinExistence type="predicted"/>
<feature type="compositionally biased region" description="Pro residues" evidence="1">
    <location>
        <begin position="114"/>
        <end position="123"/>
    </location>
</feature>
<protein>
    <submittedName>
        <fullName evidence="2">Uncharacterized protein</fullName>
    </submittedName>
</protein>
<sequence length="155" mass="16489">MRYKLAQESAPDSSSLKKNPVLPPPNLPAATSRSPRRAAPHFHAARAPICSPARQYSCLRPLSPLFPLFSCSFSRVHYRLTPLIPSPCHTNESASPTADEPCSKMSRRSKRQVAPPPHMPPPAGSTAAPGCFDAPMSASLQAGAAMAVLRASVPP</sequence>
<feature type="region of interest" description="Disordered" evidence="1">
    <location>
        <begin position="87"/>
        <end position="130"/>
    </location>
</feature>
<reference evidence="2" key="1">
    <citation type="submission" date="2020-05" db="EMBL/GenBank/DDBJ databases">
        <title>WGS assembly of Panicum virgatum.</title>
        <authorList>
            <person name="Lovell J.T."/>
            <person name="Jenkins J."/>
            <person name="Shu S."/>
            <person name="Juenger T.E."/>
            <person name="Schmutz J."/>
        </authorList>
    </citation>
    <scope>NUCLEOTIDE SEQUENCE</scope>
    <source>
        <strain evidence="2">AP13</strain>
    </source>
</reference>
<evidence type="ECO:0000313" key="3">
    <source>
        <dbReference type="Proteomes" id="UP000823388"/>
    </source>
</evidence>
<feature type="region of interest" description="Disordered" evidence="1">
    <location>
        <begin position="1"/>
        <end position="40"/>
    </location>
</feature>
<dbReference type="EMBL" id="CM029049">
    <property type="protein sequence ID" value="KAG2573342.1"/>
    <property type="molecule type" value="Genomic_DNA"/>
</dbReference>
<accession>A0A8T0QKT6</accession>
<evidence type="ECO:0000313" key="2">
    <source>
        <dbReference type="EMBL" id="KAG2573342.1"/>
    </source>
</evidence>
<name>A0A8T0QKT6_PANVG</name>
<evidence type="ECO:0000256" key="1">
    <source>
        <dbReference type="SAM" id="MobiDB-lite"/>
    </source>
</evidence>
<comment type="caution">
    <text evidence="2">The sequence shown here is derived from an EMBL/GenBank/DDBJ whole genome shotgun (WGS) entry which is preliminary data.</text>
</comment>
<dbReference type="Proteomes" id="UP000823388">
    <property type="component" value="Chromosome 7K"/>
</dbReference>
<gene>
    <name evidence="2" type="ORF">PVAP13_7KG250000</name>
</gene>
<dbReference type="AlphaFoldDB" id="A0A8T0QKT6"/>
<organism evidence="2 3">
    <name type="scientific">Panicum virgatum</name>
    <name type="common">Blackwell switchgrass</name>
    <dbReference type="NCBI Taxonomy" id="38727"/>
    <lineage>
        <taxon>Eukaryota</taxon>
        <taxon>Viridiplantae</taxon>
        <taxon>Streptophyta</taxon>
        <taxon>Embryophyta</taxon>
        <taxon>Tracheophyta</taxon>
        <taxon>Spermatophyta</taxon>
        <taxon>Magnoliopsida</taxon>
        <taxon>Liliopsida</taxon>
        <taxon>Poales</taxon>
        <taxon>Poaceae</taxon>
        <taxon>PACMAD clade</taxon>
        <taxon>Panicoideae</taxon>
        <taxon>Panicodae</taxon>
        <taxon>Paniceae</taxon>
        <taxon>Panicinae</taxon>
        <taxon>Panicum</taxon>
        <taxon>Panicum sect. Hiantes</taxon>
    </lineage>
</organism>